<dbReference type="InterPro" id="IPR036061">
    <property type="entry name" value="CheW-like_dom_sf"/>
</dbReference>
<feature type="domain" description="CheW-like" evidence="1">
    <location>
        <begin position="4"/>
        <end position="143"/>
    </location>
</feature>
<evidence type="ECO:0000313" key="3">
    <source>
        <dbReference type="Proteomes" id="UP001646157"/>
    </source>
</evidence>
<dbReference type="Proteomes" id="UP001646157">
    <property type="component" value="Unassembled WGS sequence"/>
</dbReference>
<dbReference type="PANTHER" id="PTHR22617">
    <property type="entry name" value="CHEMOTAXIS SENSOR HISTIDINE KINASE-RELATED"/>
    <property type="match status" value="1"/>
</dbReference>
<accession>A0ABS2N9V2</accession>
<protein>
    <submittedName>
        <fullName evidence="2">Purine-binding chemotaxis protein CheW</fullName>
    </submittedName>
</protein>
<dbReference type="Gene3D" id="2.40.50.180">
    <property type="entry name" value="CheA-289, Domain 4"/>
    <property type="match status" value="1"/>
</dbReference>
<comment type="caution">
    <text evidence="2">The sequence shown here is derived from an EMBL/GenBank/DDBJ whole genome shotgun (WGS) entry which is preliminary data.</text>
</comment>
<sequence>MKENRKAIVFQTGNGEYGISIKNILSIEKLDKITPIPHLPSYVSGMIKVRDELIPVLDFNKLLYHVEMSDLHTSRLIVLKTESITFGIIVDEAKEIVDIPEQSLKQVGILAYSNAKYFSGVVNLSDRLITMIDPEILVESLESIKDIKEYVEEKKEEMHA</sequence>
<dbReference type="PANTHER" id="PTHR22617:SF23">
    <property type="entry name" value="CHEMOTAXIS PROTEIN CHEW"/>
    <property type="match status" value="1"/>
</dbReference>
<dbReference type="SMART" id="SM00260">
    <property type="entry name" value="CheW"/>
    <property type="match status" value="1"/>
</dbReference>
<keyword evidence="3" id="KW-1185">Reference proteome</keyword>
<dbReference type="RefSeq" id="WP_205168678.1">
    <property type="nucleotide sequence ID" value="NZ_JAFBDZ010000001.1"/>
</dbReference>
<evidence type="ECO:0000259" key="1">
    <source>
        <dbReference type="PROSITE" id="PS50851"/>
    </source>
</evidence>
<dbReference type="PROSITE" id="PS50851">
    <property type="entry name" value="CHEW"/>
    <property type="match status" value="1"/>
</dbReference>
<name>A0ABS2N9V2_9BACI</name>
<dbReference type="SUPFAM" id="SSF50341">
    <property type="entry name" value="CheW-like"/>
    <property type="match status" value="1"/>
</dbReference>
<dbReference type="InterPro" id="IPR039315">
    <property type="entry name" value="CheW"/>
</dbReference>
<dbReference type="Pfam" id="PF01584">
    <property type="entry name" value="CheW"/>
    <property type="match status" value="1"/>
</dbReference>
<reference evidence="2 3" key="1">
    <citation type="submission" date="2021-01" db="EMBL/GenBank/DDBJ databases">
        <title>Genomic Encyclopedia of Type Strains, Phase IV (KMG-IV): sequencing the most valuable type-strain genomes for metagenomic binning, comparative biology and taxonomic classification.</title>
        <authorList>
            <person name="Goeker M."/>
        </authorList>
    </citation>
    <scope>NUCLEOTIDE SEQUENCE [LARGE SCALE GENOMIC DNA]</scope>
    <source>
        <strain evidence="2 3">DSM 24834</strain>
    </source>
</reference>
<gene>
    <name evidence="2" type="ORF">JOC86_001076</name>
</gene>
<dbReference type="InterPro" id="IPR002545">
    <property type="entry name" value="CheW-lke_dom"/>
</dbReference>
<dbReference type="Gene3D" id="2.30.30.40">
    <property type="entry name" value="SH3 Domains"/>
    <property type="match status" value="1"/>
</dbReference>
<evidence type="ECO:0000313" key="2">
    <source>
        <dbReference type="EMBL" id="MBM7584539.1"/>
    </source>
</evidence>
<dbReference type="EMBL" id="JAFBDZ010000001">
    <property type="protein sequence ID" value="MBM7584539.1"/>
    <property type="molecule type" value="Genomic_DNA"/>
</dbReference>
<proteinExistence type="predicted"/>
<organism evidence="2 3">
    <name type="scientific">Rossellomorea pakistanensis</name>
    <dbReference type="NCBI Taxonomy" id="992288"/>
    <lineage>
        <taxon>Bacteria</taxon>
        <taxon>Bacillati</taxon>
        <taxon>Bacillota</taxon>
        <taxon>Bacilli</taxon>
        <taxon>Bacillales</taxon>
        <taxon>Bacillaceae</taxon>
        <taxon>Rossellomorea</taxon>
    </lineage>
</organism>